<dbReference type="InterPro" id="IPR000340">
    <property type="entry name" value="Dual-sp_phosphatase_cat-dom"/>
</dbReference>
<dbReference type="GO" id="GO:0004725">
    <property type="term" value="F:protein tyrosine phosphatase activity"/>
    <property type="evidence" value="ECO:0007669"/>
    <property type="project" value="UniProtKB-EC"/>
</dbReference>
<dbReference type="InterPro" id="IPR000387">
    <property type="entry name" value="Tyr_Pase_dom"/>
</dbReference>
<protein>
    <recommendedName>
        <fullName evidence="2">protein-tyrosine-phosphatase</fullName>
        <ecNumber evidence="2">3.1.3.48</ecNumber>
    </recommendedName>
</protein>
<proteinExistence type="inferred from homology"/>
<evidence type="ECO:0000256" key="3">
    <source>
        <dbReference type="ARBA" id="ARBA00022801"/>
    </source>
</evidence>
<dbReference type="InterPro" id="IPR029021">
    <property type="entry name" value="Prot-tyrosine_phosphatase-like"/>
</dbReference>
<dbReference type="OrthoDB" id="165342at2759"/>
<dbReference type="SMART" id="SM00195">
    <property type="entry name" value="DSPc"/>
    <property type="match status" value="1"/>
</dbReference>
<dbReference type="InterPro" id="IPR020422">
    <property type="entry name" value="TYR_PHOSPHATASE_DUAL_dom"/>
</dbReference>
<name>A0A835ZC85_9STRA</name>
<evidence type="ECO:0000313" key="7">
    <source>
        <dbReference type="EMBL" id="KAG5191040.1"/>
    </source>
</evidence>
<comment type="caution">
    <text evidence="7">The sequence shown here is derived from an EMBL/GenBank/DDBJ whole genome shotgun (WGS) entry which is preliminary data.</text>
</comment>
<evidence type="ECO:0000313" key="8">
    <source>
        <dbReference type="Proteomes" id="UP000664859"/>
    </source>
</evidence>
<dbReference type="GO" id="GO:0005737">
    <property type="term" value="C:cytoplasm"/>
    <property type="evidence" value="ECO:0007669"/>
    <property type="project" value="TreeGrafter"/>
</dbReference>
<dbReference type="Gene3D" id="3.90.190.10">
    <property type="entry name" value="Protein tyrosine phosphatase superfamily"/>
    <property type="match status" value="1"/>
</dbReference>
<accession>A0A835ZC85</accession>
<reference evidence="7" key="1">
    <citation type="submission" date="2021-02" db="EMBL/GenBank/DDBJ databases">
        <title>First Annotated Genome of the Yellow-green Alga Tribonema minus.</title>
        <authorList>
            <person name="Mahan K.M."/>
        </authorList>
    </citation>
    <scope>NUCLEOTIDE SEQUENCE</scope>
    <source>
        <strain evidence="7">UTEX B ZZ1240</strain>
    </source>
</reference>
<dbReference type="PROSITE" id="PS50054">
    <property type="entry name" value="TYR_PHOSPHATASE_DUAL"/>
    <property type="match status" value="1"/>
</dbReference>
<comment type="similarity">
    <text evidence="1">Belongs to the protein-tyrosine phosphatase family. Non-receptor class dual specificity subfamily.</text>
</comment>
<dbReference type="SUPFAM" id="SSF52799">
    <property type="entry name" value="(Phosphotyrosine protein) phosphatases II"/>
    <property type="match status" value="1"/>
</dbReference>
<evidence type="ECO:0000259" key="6">
    <source>
        <dbReference type="PROSITE" id="PS50056"/>
    </source>
</evidence>
<dbReference type="GO" id="GO:0043409">
    <property type="term" value="P:negative regulation of MAPK cascade"/>
    <property type="evidence" value="ECO:0007669"/>
    <property type="project" value="TreeGrafter"/>
</dbReference>
<keyword evidence="4" id="KW-0904">Protein phosphatase</keyword>
<sequence length="238" mass="26577">MVRHPGPPLPAACIVGARSSFIDMGQDARPPQLVSPCICIGSKEDAADAEWLRELGVTHVLNVAREAPLAHPAQFFCLKVDLLDNADQTLRPFRDQTAAFMRNVEGIGGRVLVHCVAGCSRSVSVVITHLMAAVPAVRCALLHGLCLRTALAHIRRHRSLAYPNQAFLYELAVMETERSKTDGQLRWQIMSRLRQIFKASSVNRGVIAEFNFYKWNKIKRQYRHHCPEYDSSGCCSVQ</sequence>
<dbReference type="PROSITE" id="PS50056">
    <property type="entry name" value="TYR_PHOSPHATASE_2"/>
    <property type="match status" value="1"/>
</dbReference>
<dbReference type="AlphaFoldDB" id="A0A835ZC85"/>
<evidence type="ECO:0000256" key="1">
    <source>
        <dbReference type="ARBA" id="ARBA00008601"/>
    </source>
</evidence>
<dbReference type="Pfam" id="PF00782">
    <property type="entry name" value="DSPc"/>
    <property type="match status" value="1"/>
</dbReference>
<evidence type="ECO:0000259" key="5">
    <source>
        <dbReference type="PROSITE" id="PS50054"/>
    </source>
</evidence>
<organism evidence="7 8">
    <name type="scientific">Tribonema minus</name>
    <dbReference type="NCBI Taxonomy" id="303371"/>
    <lineage>
        <taxon>Eukaryota</taxon>
        <taxon>Sar</taxon>
        <taxon>Stramenopiles</taxon>
        <taxon>Ochrophyta</taxon>
        <taxon>PX clade</taxon>
        <taxon>Xanthophyceae</taxon>
        <taxon>Tribonematales</taxon>
        <taxon>Tribonemataceae</taxon>
        <taxon>Tribonema</taxon>
    </lineage>
</organism>
<evidence type="ECO:0000256" key="2">
    <source>
        <dbReference type="ARBA" id="ARBA00013064"/>
    </source>
</evidence>
<keyword evidence="3" id="KW-0378">Hydrolase</keyword>
<dbReference type="PANTHER" id="PTHR10159">
    <property type="entry name" value="DUAL SPECIFICITY PROTEIN PHOSPHATASE"/>
    <property type="match status" value="1"/>
</dbReference>
<dbReference type="EMBL" id="JAFCMP010000024">
    <property type="protein sequence ID" value="KAG5191040.1"/>
    <property type="molecule type" value="Genomic_DNA"/>
</dbReference>
<keyword evidence="8" id="KW-1185">Reference proteome</keyword>
<gene>
    <name evidence="7" type="ORF">JKP88DRAFT_242915</name>
</gene>
<feature type="domain" description="Tyrosine specific protein phosphatases" evidence="6">
    <location>
        <begin position="91"/>
        <end position="158"/>
    </location>
</feature>
<dbReference type="CDD" id="cd14498">
    <property type="entry name" value="DSP"/>
    <property type="match status" value="1"/>
</dbReference>
<dbReference type="EC" id="3.1.3.48" evidence="2"/>
<evidence type="ECO:0000256" key="4">
    <source>
        <dbReference type="ARBA" id="ARBA00022912"/>
    </source>
</evidence>
<feature type="domain" description="Tyrosine-protein phosphatase" evidence="5">
    <location>
        <begin position="30"/>
        <end position="180"/>
    </location>
</feature>
<dbReference type="PANTHER" id="PTHR10159:SF519">
    <property type="entry name" value="DUAL SPECIFICITY PROTEIN PHOSPHATASE MPK3"/>
    <property type="match status" value="1"/>
</dbReference>
<dbReference type="Proteomes" id="UP000664859">
    <property type="component" value="Unassembled WGS sequence"/>
</dbReference>